<feature type="transmembrane region" description="Helical" evidence="5">
    <location>
        <begin position="235"/>
        <end position="254"/>
    </location>
</feature>
<evidence type="ECO:0000313" key="7">
    <source>
        <dbReference type="EMBL" id="GAB34732.1"/>
    </source>
</evidence>
<keyword evidence="3 5" id="KW-1133">Transmembrane helix</keyword>
<dbReference type="STRING" id="1108044.GOOTI_121_00130"/>
<dbReference type="Pfam" id="PF07690">
    <property type="entry name" value="MFS_1"/>
    <property type="match status" value="1"/>
</dbReference>
<evidence type="ECO:0000259" key="6">
    <source>
        <dbReference type="PROSITE" id="PS50850"/>
    </source>
</evidence>
<evidence type="ECO:0000313" key="8">
    <source>
        <dbReference type="Proteomes" id="UP000005038"/>
    </source>
</evidence>
<feature type="domain" description="Major facilitator superfamily (MFS) profile" evidence="6">
    <location>
        <begin position="1"/>
        <end position="382"/>
    </location>
</feature>
<protein>
    <submittedName>
        <fullName evidence="7">Major facilitator superfamily transporter</fullName>
    </submittedName>
</protein>
<dbReference type="GO" id="GO:0005886">
    <property type="term" value="C:plasma membrane"/>
    <property type="evidence" value="ECO:0007669"/>
    <property type="project" value="UniProtKB-SubCell"/>
</dbReference>
<dbReference type="InterPro" id="IPR011701">
    <property type="entry name" value="MFS"/>
</dbReference>
<dbReference type="InterPro" id="IPR020846">
    <property type="entry name" value="MFS_dom"/>
</dbReference>
<dbReference type="Gene3D" id="1.20.1250.20">
    <property type="entry name" value="MFS general substrate transporter like domains"/>
    <property type="match status" value="2"/>
</dbReference>
<evidence type="ECO:0000256" key="1">
    <source>
        <dbReference type="ARBA" id="ARBA00004651"/>
    </source>
</evidence>
<feature type="transmembrane region" description="Helical" evidence="5">
    <location>
        <begin position="341"/>
        <end position="370"/>
    </location>
</feature>
<evidence type="ECO:0000256" key="3">
    <source>
        <dbReference type="ARBA" id="ARBA00022989"/>
    </source>
</evidence>
<evidence type="ECO:0000256" key="5">
    <source>
        <dbReference type="SAM" id="Phobius"/>
    </source>
</evidence>
<organism evidence="7 8">
    <name type="scientific">Gordonia otitidis (strain DSM 44809 / CCUG 52243 / JCM 12355 / NBRC 100426 / IFM 10032)</name>
    <dbReference type="NCBI Taxonomy" id="1108044"/>
    <lineage>
        <taxon>Bacteria</taxon>
        <taxon>Bacillati</taxon>
        <taxon>Actinomycetota</taxon>
        <taxon>Actinomycetes</taxon>
        <taxon>Mycobacteriales</taxon>
        <taxon>Gordoniaceae</taxon>
        <taxon>Gordonia</taxon>
    </lineage>
</organism>
<keyword evidence="2 5" id="KW-0812">Transmembrane</keyword>
<comment type="caution">
    <text evidence="7">The sequence shown here is derived from an EMBL/GenBank/DDBJ whole genome shotgun (WGS) entry which is preliminary data.</text>
</comment>
<accession>H5TMM4</accession>
<dbReference type="SUPFAM" id="SSF103473">
    <property type="entry name" value="MFS general substrate transporter"/>
    <property type="match status" value="1"/>
</dbReference>
<dbReference type="Proteomes" id="UP000005038">
    <property type="component" value="Unassembled WGS sequence"/>
</dbReference>
<name>H5TMM4_GORO1</name>
<feature type="transmembrane region" description="Helical" evidence="5">
    <location>
        <begin position="300"/>
        <end position="320"/>
    </location>
</feature>
<comment type="subcellular location">
    <subcellularLocation>
        <location evidence="1">Cell membrane</location>
        <topology evidence="1">Multi-pass membrane protein</topology>
    </subcellularLocation>
</comment>
<feature type="transmembrane region" description="Helical" evidence="5">
    <location>
        <begin position="204"/>
        <end position="223"/>
    </location>
</feature>
<feature type="transmembrane region" description="Helical" evidence="5">
    <location>
        <begin position="135"/>
        <end position="152"/>
    </location>
</feature>
<feature type="transmembrane region" description="Helical" evidence="5">
    <location>
        <begin position="66"/>
        <end position="86"/>
    </location>
</feature>
<evidence type="ECO:0000256" key="2">
    <source>
        <dbReference type="ARBA" id="ARBA00022692"/>
    </source>
</evidence>
<feature type="transmembrane region" description="Helical" evidence="5">
    <location>
        <begin position="158"/>
        <end position="180"/>
    </location>
</feature>
<feature type="transmembrane region" description="Helical" evidence="5">
    <location>
        <begin position="34"/>
        <end position="59"/>
    </location>
</feature>
<proteinExistence type="predicted"/>
<dbReference type="PROSITE" id="PS50850">
    <property type="entry name" value="MFS"/>
    <property type="match status" value="1"/>
</dbReference>
<dbReference type="InterPro" id="IPR052952">
    <property type="entry name" value="MFS-Transporter"/>
</dbReference>
<dbReference type="EMBL" id="BAFB01000121">
    <property type="protein sequence ID" value="GAB34732.1"/>
    <property type="molecule type" value="Genomic_DNA"/>
</dbReference>
<evidence type="ECO:0000256" key="4">
    <source>
        <dbReference type="ARBA" id="ARBA00023136"/>
    </source>
</evidence>
<dbReference type="PANTHER" id="PTHR23527">
    <property type="entry name" value="BLL3282 PROTEIN"/>
    <property type="match status" value="1"/>
</dbReference>
<dbReference type="PANTHER" id="PTHR23527:SF1">
    <property type="entry name" value="BLL3282 PROTEIN"/>
    <property type="match status" value="1"/>
</dbReference>
<feature type="transmembrane region" description="Helical" evidence="5">
    <location>
        <begin position="275"/>
        <end position="294"/>
    </location>
</feature>
<dbReference type="AlphaFoldDB" id="H5TMM4"/>
<sequence length="390" mass="40157">MLACSLIAAMTTAVVVGGVAYLIPALHTQQDMSLAQASVLATVPTIGLMLAIVGWGALLDRYGERTILMISISITLVGTSAAAIAASTHASYIVIAVCLFLAGLGSGAANGASGRIVVGWFPPRLRGTAMGIRQMAQPLGIGVCALTMPVIADRHSVAAAFAVPAVVTAIGLAAVVFGVIDPPSAGNGSADHAARRNPYRESWFLVRVHAVSVLLVIPQQMLWTFVPTWLIVARHWSPAAAGILVTITQVIGALGRIAAGRWSDAWLSRMRPIRLIALGAAAAMALLAVTDWLHTPLAPALMVVASIITVADNGLAFTAIAEYAGPQWSGRGLAVQNTAQYLATAATTPLFGLLIGAAGFPLAFLVSAAAPVVATPLIPRDPAPREELVG</sequence>
<dbReference type="InterPro" id="IPR036259">
    <property type="entry name" value="MFS_trans_sf"/>
</dbReference>
<reference evidence="7" key="1">
    <citation type="submission" date="2012-02" db="EMBL/GenBank/DDBJ databases">
        <title>Whole genome shotgun sequence of Gordonia otitidis NBRC 100426.</title>
        <authorList>
            <person name="Yoshida I."/>
            <person name="Hosoyama A."/>
            <person name="Tsuchikane K."/>
            <person name="Katsumata H."/>
            <person name="Yamazaki S."/>
            <person name="Fujita N."/>
        </authorList>
    </citation>
    <scope>NUCLEOTIDE SEQUENCE [LARGE SCALE GENOMIC DNA]</scope>
    <source>
        <strain evidence="7">NBRC 100426</strain>
    </source>
</reference>
<keyword evidence="4 5" id="KW-0472">Membrane</keyword>
<dbReference type="GO" id="GO:0022857">
    <property type="term" value="F:transmembrane transporter activity"/>
    <property type="evidence" value="ECO:0007669"/>
    <property type="project" value="InterPro"/>
</dbReference>
<gene>
    <name evidence="7" type="ORF">GOOTI_121_00130</name>
</gene>
<feature type="transmembrane region" description="Helical" evidence="5">
    <location>
        <begin position="92"/>
        <end position="114"/>
    </location>
</feature>
<keyword evidence="8" id="KW-1185">Reference proteome</keyword>